<feature type="domain" description="MobA/VirD2-like nuclease" evidence="1">
    <location>
        <begin position="17"/>
        <end position="145"/>
    </location>
</feature>
<dbReference type="InterPro" id="IPR005094">
    <property type="entry name" value="Endonuclease_MobA/VirD2"/>
</dbReference>
<accession>A0A840CST1</accession>
<evidence type="ECO:0000313" key="2">
    <source>
        <dbReference type="EMBL" id="MBB4034793.1"/>
    </source>
</evidence>
<proteinExistence type="predicted"/>
<organism evidence="2 3">
    <name type="scientific">Dysgonomonas hofstadii</name>
    <dbReference type="NCBI Taxonomy" id="637886"/>
    <lineage>
        <taxon>Bacteria</taxon>
        <taxon>Pseudomonadati</taxon>
        <taxon>Bacteroidota</taxon>
        <taxon>Bacteroidia</taxon>
        <taxon>Bacteroidales</taxon>
        <taxon>Dysgonomonadaceae</taxon>
        <taxon>Dysgonomonas</taxon>
    </lineage>
</organism>
<evidence type="ECO:0000259" key="1">
    <source>
        <dbReference type="Pfam" id="PF03432"/>
    </source>
</evidence>
<reference evidence="2 3" key="1">
    <citation type="submission" date="2020-08" db="EMBL/GenBank/DDBJ databases">
        <title>Genomic Encyclopedia of Type Strains, Phase IV (KMG-IV): sequencing the most valuable type-strain genomes for metagenomic binning, comparative biology and taxonomic classification.</title>
        <authorList>
            <person name="Goeker M."/>
        </authorList>
    </citation>
    <scope>NUCLEOTIDE SEQUENCE [LARGE SCALE GENOMIC DNA]</scope>
    <source>
        <strain evidence="2 3">DSM 104969</strain>
    </source>
</reference>
<dbReference type="EMBL" id="JACIEP010000002">
    <property type="protein sequence ID" value="MBB4034793.1"/>
    <property type="molecule type" value="Genomic_DNA"/>
</dbReference>
<comment type="caution">
    <text evidence="2">The sequence shown here is derived from an EMBL/GenBank/DDBJ whole genome shotgun (WGS) entry which is preliminary data.</text>
</comment>
<evidence type="ECO:0000313" key="3">
    <source>
        <dbReference type="Proteomes" id="UP000555103"/>
    </source>
</evidence>
<dbReference type="AlphaFoldDB" id="A0A840CST1"/>
<dbReference type="RefSeq" id="WP_183305738.1">
    <property type="nucleotide sequence ID" value="NZ_JACIEP010000002.1"/>
</dbReference>
<name>A0A840CST1_9BACT</name>
<gene>
    <name evidence="2" type="ORF">GGR21_000680</name>
</gene>
<sequence length="317" mass="36695">MIGKIVKGRSFKGCISYVLENKEAKILTSEGVLETDTKSIINSFYMQSLLNPNLSKCVGHIPLAFSPDDKERMTDQFMERLAKEYMQTMGIKNTQYIIVRHNNTSHPHCHIVFNRVDNDGKTISDKNDRYRNEKVCKQLKDKYNLTYGIGKEKVNVQKLKGAEQTKYEIYHTIKDTLSKTKNWSQLEDALKRQGIDIEYKRKEQTYEVQGVSFRKGEHCFKGSKIDRQFSYGKLTAQLREHSPIQEQQQEHGQIAVSKDTGTNLVENVVSTVANIASGIGSLFDLRPSDYDPNDTEALRQQELERKKKKRKIYRPRF</sequence>
<protein>
    <recommendedName>
        <fullName evidence="1">MobA/VirD2-like nuclease domain-containing protein</fullName>
    </recommendedName>
</protein>
<keyword evidence="3" id="KW-1185">Reference proteome</keyword>
<dbReference type="Proteomes" id="UP000555103">
    <property type="component" value="Unassembled WGS sequence"/>
</dbReference>
<dbReference type="Pfam" id="PF03432">
    <property type="entry name" value="Relaxase"/>
    <property type="match status" value="1"/>
</dbReference>